<dbReference type="SUPFAM" id="SSF52540">
    <property type="entry name" value="P-loop containing nucleoside triphosphate hydrolases"/>
    <property type="match status" value="2"/>
</dbReference>
<keyword evidence="7" id="KW-1185">Reference proteome</keyword>
<feature type="region of interest" description="Disordered" evidence="4">
    <location>
        <begin position="288"/>
        <end position="331"/>
    </location>
</feature>
<evidence type="ECO:0000313" key="7">
    <source>
        <dbReference type="Proteomes" id="UP000008141"/>
    </source>
</evidence>
<dbReference type="InterPro" id="IPR003593">
    <property type="entry name" value="AAA+_ATPase"/>
</dbReference>
<evidence type="ECO:0000256" key="4">
    <source>
        <dbReference type="SAM" id="MobiDB-lite"/>
    </source>
</evidence>
<dbReference type="SMART" id="SM00382">
    <property type="entry name" value="AAA"/>
    <property type="match status" value="1"/>
</dbReference>
<accession>E1ZMU4</accession>
<dbReference type="PANTHER" id="PTHR43023:SF3">
    <property type="entry name" value="PROTEIN TRIGALACTOSYLDIACYLGLYCEROL 3, CHLOROPLASTIC"/>
    <property type="match status" value="1"/>
</dbReference>
<feature type="compositionally biased region" description="Basic residues" evidence="4">
    <location>
        <begin position="293"/>
        <end position="306"/>
    </location>
</feature>
<sequence length="495" mass="52583">MRQAVQRKPATQAAAGSGSGQRRRGAAERLPRPPASLGQPLLTLAQRSSSSRPPRLQVSCSAAPLQLQQQQRSAVPPPAPAAAGGTNGQSAEADVLIEFRDVWKSFGSKTSCGGAPSRVAAVRRVGILGSGATGKSTTLRLAAGLLQPDRGEVLIKGEPRKGLISDDDTSDKLKVGLVFQSGALFDSLTVGENVGFMLHEHTKLAPHKIEELVAESLGKVGLSGVEKLYPSELSGGMKKRVALARAIVRDEKHDFVEQVIMYDEPTAGLDPVASTVVEDLIRDLHDKHGEGHQHHHHHSNGKHRWAVGRDGGANGNGKAAPAQPGAAEQPACPPGGITSYIVVTHQHSTIRRAVDRIIFLHEGKVVWEGTVEEFDSTGKPPCPLACIGQLWLPAHAFSNRIATSWIGHINVLGPNPLTLPAVQSEENLAADGIPGRLRLASAMPVCRAAVRRPDAATKLLIFFLAAFLTVNARWKAIIRSMAQCRGCSSYGRASA</sequence>
<gene>
    <name evidence="6" type="ORF">CHLNCDRAFT_58737</name>
</gene>
<dbReference type="eggNOG" id="KOG0055">
    <property type="taxonomic scope" value="Eukaryota"/>
</dbReference>
<evidence type="ECO:0000256" key="2">
    <source>
        <dbReference type="ARBA" id="ARBA00022741"/>
    </source>
</evidence>
<evidence type="ECO:0000256" key="1">
    <source>
        <dbReference type="ARBA" id="ARBA00022448"/>
    </source>
</evidence>
<dbReference type="AlphaFoldDB" id="E1ZMU4"/>
<dbReference type="InterPro" id="IPR003439">
    <property type="entry name" value="ABC_transporter-like_ATP-bd"/>
</dbReference>
<proteinExistence type="predicted"/>
<feature type="region of interest" description="Disordered" evidence="4">
    <location>
        <begin position="1"/>
        <end position="89"/>
    </location>
</feature>
<dbReference type="GO" id="GO:0016887">
    <property type="term" value="F:ATP hydrolysis activity"/>
    <property type="evidence" value="ECO:0007669"/>
    <property type="project" value="InterPro"/>
</dbReference>
<reference evidence="6 7" key="1">
    <citation type="journal article" date="2010" name="Plant Cell">
        <title>The Chlorella variabilis NC64A genome reveals adaptation to photosymbiosis, coevolution with viruses, and cryptic sex.</title>
        <authorList>
            <person name="Blanc G."/>
            <person name="Duncan G."/>
            <person name="Agarkova I."/>
            <person name="Borodovsky M."/>
            <person name="Gurnon J."/>
            <person name="Kuo A."/>
            <person name="Lindquist E."/>
            <person name="Lucas S."/>
            <person name="Pangilinan J."/>
            <person name="Polle J."/>
            <person name="Salamov A."/>
            <person name="Terry A."/>
            <person name="Yamada T."/>
            <person name="Dunigan D.D."/>
            <person name="Grigoriev I.V."/>
            <person name="Claverie J.M."/>
            <person name="Van Etten J.L."/>
        </authorList>
    </citation>
    <scope>NUCLEOTIDE SEQUENCE [LARGE SCALE GENOMIC DNA]</scope>
    <source>
        <strain evidence="6 7">NC64A</strain>
    </source>
</reference>
<dbReference type="KEGG" id="cvr:CHLNCDRAFT_58737"/>
<feature type="domain" description="ABC transporter" evidence="5">
    <location>
        <begin position="97"/>
        <end position="387"/>
    </location>
</feature>
<feature type="compositionally biased region" description="Low complexity" evidence="4">
    <location>
        <begin position="316"/>
        <end position="331"/>
    </location>
</feature>
<dbReference type="OrthoDB" id="6500128at2759"/>
<dbReference type="FunCoup" id="E1ZMU4">
    <property type="interactions" value="94"/>
</dbReference>
<dbReference type="STRING" id="554065.E1ZMU4"/>
<name>E1ZMU4_CHLVA</name>
<dbReference type="InParanoid" id="E1ZMU4"/>
<dbReference type="PROSITE" id="PS00211">
    <property type="entry name" value="ABC_TRANSPORTER_1"/>
    <property type="match status" value="1"/>
</dbReference>
<dbReference type="Pfam" id="PF00005">
    <property type="entry name" value="ABC_tran"/>
    <property type="match status" value="1"/>
</dbReference>
<dbReference type="Proteomes" id="UP000008141">
    <property type="component" value="Unassembled WGS sequence"/>
</dbReference>
<evidence type="ECO:0000256" key="3">
    <source>
        <dbReference type="ARBA" id="ARBA00022840"/>
    </source>
</evidence>
<dbReference type="PROSITE" id="PS50893">
    <property type="entry name" value="ABC_TRANSPORTER_2"/>
    <property type="match status" value="1"/>
</dbReference>
<dbReference type="RefSeq" id="XP_005844963.1">
    <property type="nucleotide sequence ID" value="XM_005844901.1"/>
</dbReference>
<dbReference type="EMBL" id="GL433854">
    <property type="protein sequence ID" value="EFN52861.1"/>
    <property type="molecule type" value="Genomic_DNA"/>
</dbReference>
<organism evidence="7">
    <name type="scientific">Chlorella variabilis</name>
    <name type="common">Green alga</name>
    <dbReference type="NCBI Taxonomy" id="554065"/>
    <lineage>
        <taxon>Eukaryota</taxon>
        <taxon>Viridiplantae</taxon>
        <taxon>Chlorophyta</taxon>
        <taxon>core chlorophytes</taxon>
        <taxon>Trebouxiophyceae</taxon>
        <taxon>Chlorellales</taxon>
        <taxon>Chlorellaceae</taxon>
        <taxon>Chlorella clade</taxon>
        <taxon>Chlorella</taxon>
    </lineage>
</organism>
<evidence type="ECO:0000259" key="5">
    <source>
        <dbReference type="PROSITE" id="PS50893"/>
    </source>
</evidence>
<keyword evidence="1" id="KW-0813">Transport</keyword>
<dbReference type="Gene3D" id="3.40.50.300">
    <property type="entry name" value="P-loop containing nucleotide triphosphate hydrolases"/>
    <property type="match status" value="1"/>
</dbReference>
<keyword evidence="2" id="KW-0547">Nucleotide-binding</keyword>
<dbReference type="InterPro" id="IPR027417">
    <property type="entry name" value="P-loop_NTPase"/>
</dbReference>
<dbReference type="InterPro" id="IPR017871">
    <property type="entry name" value="ABC_transporter-like_CS"/>
</dbReference>
<dbReference type="PANTHER" id="PTHR43023">
    <property type="entry name" value="PROTEIN TRIGALACTOSYLDIACYLGLYCEROL 3, CHLOROPLASTIC"/>
    <property type="match status" value="1"/>
</dbReference>
<dbReference type="GeneID" id="17352299"/>
<keyword evidence="3" id="KW-0067">ATP-binding</keyword>
<evidence type="ECO:0000313" key="6">
    <source>
        <dbReference type="EMBL" id="EFN52861.1"/>
    </source>
</evidence>
<dbReference type="GO" id="GO:0005524">
    <property type="term" value="F:ATP binding"/>
    <property type="evidence" value="ECO:0007669"/>
    <property type="project" value="UniProtKB-KW"/>
</dbReference>
<protein>
    <recommendedName>
        <fullName evidence="5">ABC transporter domain-containing protein</fullName>
    </recommendedName>
</protein>